<keyword evidence="1" id="KW-0812">Transmembrane</keyword>
<protein>
    <submittedName>
        <fullName evidence="2">NfeD family protein</fullName>
    </submittedName>
</protein>
<feature type="transmembrane region" description="Helical" evidence="1">
    <location>
        <begin position="7"/>
        <end position="40"/>
    </location>
</feature>
<evidence type="ECO:0000256" key="1">
    <source>
        <dbReference type="SAM" id="Phobius"/>
    </source>
</evidence>
<proteinExistence type="predicted"/>
<sequence>MADWMLWAIGAGVLVIAELFSGTFYLLMIAIGMGAGALISLLRIDMPGQMLVAAIVAAIGTLLLRRSRFGKIERRPASANPDVNMDVGQSINVPAWQDGFARVMYRGAQWDVELAPGEVAAPGVFKIREIRGSRLIVGA</sequence>
<dbReference type="RefSeq" id="WP_155456365.1">
    <property type="nucleotide sequence ID" value="NZ_WNKX01000022.1"/>
</dbReference>
<evidence type="ECO:0000313" key="3">
    <source>
        <dbReference type="Proteomes" id="UP000472320"/>
    </source>
</evidence>
<comment type="caution">
    <text evidence="2">The sequence shown here is derived from an EMBL/GenBank/DDBJ whole genome shotgun (WGS) entry which is preliminary data.</text>
</comment>
<keyword evidence="1" id="KW-1133">Transmembrane helix</keyword>
<keyword evidence="3" id="KW-1185">Reference proteome</keyword>
<accession>A0A6L6QMQ0</accession>
<gene>
    <name evidence="2" type="ORF">GM658_22815</name>
</gene>
<organism evidence="2 3">
    <name type="scientific">Massilia eburnea</name>
    <dbReference type="NCBI Taxonomy" id="1776165"/>
    <lineage>
        <taxon>Bacteria</taxon>
        <taxon>Pseudomonadati</taxon>
        <taxon>Pseudomonadota</taxon>
        <taxon>Betaproteobacteria</taxon>
        <taxon>Burkholderiales</taxon>
        <taxon>Oxalobacteraceae</taxon>
        <taxon>Telluria group</taxon>
        <taxon>Massilia</taxon>
    </lineage>
</organism>
<dbReference type="OrthoDB" id="5654021at2"/>
<dbReference type="EMBL" id="WNKX01000022">
    <property type="protein sequence ID" value="MTW13445.1"/>
    <property type="molecule type" value="Genomic_DNA"/>
</dbReference>
<reference evidence="2 3" key="1">
    <citation type="submission" date="2019-11" db="EMBL/GenBank/DDBJ databases">
        <title>Type strains purchased from KCTC, JCM and DSMZ.</title>
        <authorList>
            <person name="Lu H."/>
        </authorList>
    </citation>
    <scope>NUCLEOTIDE SEQUENCE [LARGE SCALE GENOMIC DNA]</scope>
    <source>
        <strain evidence="2 3">JCM 31587</strain>
    </source>
</reference>
<name>A0A6L6QMQ0_9BURK</name>
<keyword evidence="1" id="KW-0472">Membrane</keyword>
<feature type="transmembrane region" description="Helical" evidence="1">
    <location>
        <begin position="46"/>
        <end position="64"/>
    </location>
</feature>
<evidence type="ECO:0000313" key="2">
    <source>
        <dbReference type="EMBL" id="MTW13445.1"/>
    </source>
</evidence>
<dbReference type="AlphaFoldDB" id="A0A6L6QMQ0"/>
<dbReference type="Proteomes" id="UP000472320">
    <property type="component" value="Unassembled WGS sequence"/>
</dbReference>